<evidence type="ECO:0000313" key="3">
    <source>
        <dbReference type="Proteomes" id="UP001215598"/>
    </source>
</evidence>
<organism evidence="2 3">
    <name type="scientific">Mycena metata</name>
    <dbReference type="NCBI Taxonomy" id="1033252"/>
    <lineage>
        <taxon>Eukaryota</taxon>
        <taxon>Fungi</taxon>
        <taxon>Dikarya</taxon>
        <taxon>Basidiomycota</taxon>
        <taxon>Agaricomycotina</taxon>
        <taxon>Agaricomycetes</taxon>
        <taxon>Agaricomycetidae</taxon>
        <taxon>Agaricales</taxon>
        <taxon>Marasmiineae</taxon>
        <taxon>Mycenaceae</taxon>
        <taxon>Mycena</taxon>
    </lineage>
</organism>
<dbReference type="Proteomes" id="UP001215598">
    <property type="component" value="Unassembled WGS sequence"/>
</dbReference>
<dbReference type="EMBL" id="JARKIB010000441">
    <property type="protein sequence ID" value="KAJ7707900.1"/>
    <property type="molecule type" value="Genomic_DNA"/>
</dbReference>
<sequence>MQPCRSRHPGERGCRPHAITLPPQHAVSVLQPRGVRVDTAVVSSASASAARGVRASSGRAPSKTHVLFQSTFGSTHTIYWRQHWLHVRRGRGSSGRCLLSVRPAEGAGECGGFVVIVGAGRRSTRWLAAAAPTQSLHAASRCVAGVLKTAGCTGVRGGRDGTGVGRPLAVWGDVYAGARCRDGAGMRVPAGMQGARGDACGMRPRSIRRWMESNRAGGGVGGTDARRVPGTSSVRRRGGCTMGTRTGETDDQAAASSRVSARSAFARRRRTWGSARGDRVGAKVLVRTWMGMQSALRLILDPKGETGRTRIHTSAALFSLSPRAGCDSRWWDSCSSLVHELVLQAKCEYEAEAVHRIQGGTSEGEFFSEAAGASARAGTGVEAALVHAAVGIGACDLTCAVACCARGRPGPKRRRGRVNSRCRVCAPLIEQRGESIDAALSGSDSRGSGWYGVPRCAESTHRDSGDMRRAVYVLPRTWNTVETLLSPLLFPFLFPNSCMLDRCQFNGSALGRNVCGVKLVGAEDGEWAKVFPSSFTPRVIEACFAYG</sequence>
<gene>
    <name evidence="2" type="ORF">B0H16DRAFT_1481531</name>
</gene>
<protein>
    <submittedName>
        <fullName evidence="2">Uncharacterized protein</fullName>
    </submittedName>
</protein>
<feature type="region of interest" description="Disordered" evidence="1">
    <location>
        <begin position="213"/>
        <end position="255"/>
    </location>
</feature>
<proteinExistence type="predicted"/>
<comment type="caution">
    <text evidence="2">The sequence shown here is derived from an EMBL/GenBank/DDBJ whole genome shotgun (WGS) entry which is preliminary data.</text>
</comment>
<evidence type="ECO:0000313" key="2">
    <source>
        <dbReference type="EMBL" id="KAJ7707900.1"/>
    </source>
</evidence>
<name>A0AAD7GYI9_9AGAR</name>
<keyword evidence="3" id="KW-1185">Reference proteome</keyword>
<evidence type="ECO:0000256" key="1">
    <source>
        <dbReference type="SAM" id="MobiDB-lite"/>
    </source>
</evidence>
<dbReference type="AlphaFoldDB" id="A0AAD7GYI9"/>
<accession>A0AAD7GYI9</accession>
<reference evidence="2" key="1">
    <citation type="submission" date="2023-03" db="EMBL/GenBank/DDBJ databases">
        <title>Massive genome expansion in bonnet fungi (Mycena s.s.) driven by repeated elements and novel gene families across ecological guilds.</title>
        <authorList>
            <consortium name="Lawrence Berkeley National Laboratory"/>
            <person name="Harder C.B."/>
            <person name="Miyauchi S."/>
            <person name="Viragh M."/>
            <person name="Kuo A."/>
            <person name="Thoen E."/>
            <person name="Andreopoulos B."/>
            <person name="Lu D."/>
            <person name="Skrede I."/>
            <person name="Drula E."/>
            <person name="Henrissat B."/>
            <person name="Morin E."/>
            <person name="Kohler A."/>
            <person name="Barry K."/>
            <person name="LaButti K."/>
            <person name="Morin E."/>
            <person name="Salamov A."/>
            <person name="Lipzen A."/>
            <person name="Mereny Z."/>
            <person name="Hegedus B."/>
            <person name="Baldrian P."/>
            <person name="Stursova M."/>
            <person name="Weitz H."/>
            <person name="Taylor A."/>
            <person name="Grigoriev I.V."/>
            <person name="Nagy L.G."/>
            <person name="Martin F."/>
            <person name="Kauserud H."/>
        </authorList>
    </citation>
    <scope>NUCLEOTIDE SEQUENCE</scope>
    <source>
        <strain evidence="2">CBHHK182m</strain>
    </source>
</reference>